<dbReference type="Proteomes" id="UP001153365">
    <property type="component" value="Unassembled WGS sequence"/>
</dbReference>
<evidence type="ECO:0000313" key="3">
    <source>
        <dbReference type="Proteomes" id="UP001153365"/>
    </source>
</evidence>
<keyword evidence="3" id="KW-1185">Reference proteome</keyword>
<organism evidence="2 3">
    <name type="scientific">Phakopsora pachyrhizi</name>
    <name type="common">Asian soybean rust disease fungus</name>
    <dbReference type="NCBI Taxonomy" id="170000"/>
    <lineage>
        <taxon>Eukaryota</taxon>
        <taxon>Fungi</taxon>
        <taxon>Dikarya</taxon>
        <taxon>Basidiomycota</taxon>
        <taxon>Pucciniomycotina</taxon>
        <taxon>Pucciniomycetes</taxon>
        <taxon>Pucciniales</taxon>
        <taxon>Phakopsoraceae</taxon>
        <taxon>Phakopsora</taxon>
    </lineage>
</organism>
<keyword evidence="1" id="KW-1133">Transmembrane helix</keyword>
<gene>
    <name evidence="2" type="ORF">PPACK8108_LOCUS5176</name>
</gene>
<accession>A0AAV0APS1</accession>
<dbReference type="AlphaFoldDB" id="A0AAV0APS1"/>
<comment type="caution">
    <text evidence="2">The sequence shown here is derived from an EMBL/GenBank/DDBJ whole genome shotgun (WGS) entry which is preliminary data.</text>
</comment>
<name>A0AAV0APS1_PHAPC</name>
<feature type="transmembrane region" description="Helical" evidence="1">
    <location>
        <begin position="6"/>
        <end position="25"/>
    </location>
</feature>
<sequence length="128" mass="15131">MLFKVQTAYGGFQFFFFLPLSLYLSDTALLNFSFSNLVFILQLLNCGATIIQYHWQVLNHVFRITQSSYPFKLCFLLRAHSYRLYLTLTPIPCLSSGHASRKFQFFGIFSILYKFINLLFFLNSFIYR</sequence>
<evidence type="ECO:0000313" key="2">
    <source>
        <dbReference type="EMBL" id="CAH7670460.1"/>
    </source>
</evidence>
<protein>
    <submittedName>
        <fullName evidence="2">Uncharacterized protein</fullName>
    </submittedName>
</protein>
<proteinExistence type="predicted"/>
<evidence type="ECO:0000256" key="1">
    <source>
        <dbReference type="SAM" id="Phobius"/>
    </source>
</evidence>
<keyword evidence="1" id="KW-0812">Transmembrane</keyword>
<keyword evidence="1" id="KW-0472">Membrane</keyword>
<dbReference type="EMBL" id="CALTRL010000996">
    <property type="protein sequence ID" value="CAH7670460.1"/>
    <property type="molecule type" value="Genomic_DNA"/>
</dbReference>
<feature type="transmembrane region" description="Helical" evidence="1">
    <location>
        <begin position="37"/>
        <end position="55"/>
    </location>
</feature>
<feature type="transmembrane region" description="Helical" evidence="1">
    <location>
        <begin position="105"/>
        <end position="127"/>
    </location>
</feature>
<reference evidence="2" key="1">
    <citation type="submission" date="2022-06" db="EMBL/GenBank/DDBJ databases">
        <authorList>
            <consortium name="SYNGENTA / RWTH Aachen University"/>
        </authorList>
    </citation>
    <scope>NUCLEOTIDE SEQUENCE</scope>
</reference>